<accession>A0A8S9JGT8</accession>
<comment type="caution">
    <text evidence="2">The sequence shown here is derived from an EMBL/GenBank/DDBJ whole genome shotgun (WGS) entry which is preliminary data.</text>
</comment>
<feature type="transmembrane region" description="Helical" evidence="1">
    <location>
        <begin position="20"/>
        <end position="42"/>
    </location>
</feature>
<evidence type="ECO:0000313" key="3">
    <source>
        <dbReference type="Proteomes" id="UP000712281"/>
    </source>
</evidence>
<gene>
    <name evidence="2" type="ORF">F2Q68_00004886</name>
</gene>
<protein>
    <submittedName>
        <fullName evidence="2">Uncharacterized protein</fullName>
    </submittedName>
</protein>
<proteinExistence type="predicted"/>
<dbReference type="Proteomes" id="UP000712281">
    <property type="component" value="Unassembled WGS sequence"/>
</dbReference>
<keyword evidence="1" id="KW-0472">Membrane</keyword>
<evidence type="ECO:0000313" key="2">
    <source>
        <dbReference type="EMBL" id="KAF2580577.1"/>
    </source>
</evidence>
<evidence type="ECO:0000256" key="1">
    <source>
        <dbReference type="SAM" id="Phobius"/>
    </source>
</evidence>
<dbReference type="AlphaFoldDB" id="A0A8S9JGT8"/>
<keyword evidence="1" id="KW-1133">Transmembrane helix</keyword>
<organism evidence="2 3">
    <name type="scientific">Brassica cretica</name>
    <name type="common">Mustard</name>
    <dbReference type="NCBI Taxonomy" id="69181"/>
    <lineage>
        <taxon>Eukaryota</taxon>
        <taxon>Viridiplantae</taxon>
        <taxon>Streptophyta</taxon>
        <taxon>Embryophyta</taxon>
        <taxon>Tracheophyta</taxon>
        <taxon>Spermatophyta</taxon>
        <taxon>Magnoliopsida</taxon>
        <taxon>eudicotyledons</taxon>
        <taxon>Gunneridae</taxon>
        <taxon>Pentapetalae</taxon>
        <taxon>rosids</taxon>
        <taxon>malvids</taxon>
        <taxon>Brassicales</taxon>
        <taxon>Brassicaceae</taxon>
        <taxon>Brassiceae</taxon>
        <taxon>Brassica</taxon>
    </lineage>
</organism>
<name>A0A8S9JGT8_BRACR</name>
<keyword evidence="1" id="KW-0812">Transmembrane</keyword>
<reference evidence="2" key="1">
    <citation type="submission" date="2019-12" db="EMBL/GenBank/DDBJ databases">
        <title>Genome sequencing and annotation of Brassica cretica.</title>
        <authorList>
            <person name="Studholme D.J."/>
            <person name="Sarris P.F."/>
        </authorList>
    </citation>
    <scope>NUCLEOTIDE SEQUENCE</scope>
    <source>
        <strain evidence="2">PFS-001/15</strain>
        <tissue evidence="2">Leaf</tissue>
    </source>
</reference>
<dbReference type="EMBL" id="QGKW02001660">
    <property type="protein sequence ID" value="KAF2580577.1"/>
    <property type="molecule type" value="Genomic_DNA"/>
</dbReference>
<sequence>MLIKLRKIEYYTRGCVAPRVYLVLVLFCENLVVVLVVIYRSLLPQMPPTSPTEDRGTAIPIEDRDQAIPERLRLILIVELPVLLVSGLGLEWRVTSRKDHSAREIVGSGVVIDHGFYPLLPMVYNIRYARVTEEWLVFLARGSCREEERMSIDAELLTSIDMDARMQAEHIL</sequence>